<evidence type="ECO:0000313" key="3">
    <source>
        <dbReference type="EMBL" id="MBM3276149.1"/>
    </source>
</evidence>
<dbReference type="InterPro" id="IPR029058">
    <property type="entry name" value="AB_hydrolase_fold"/>
</dbReference>
<keyword evidence="1 3" id="KW-0378">Hydrolase</keyword>
<proteinExistence type="predicted"/>
<comment type="caution">
    <text evidence="3">The sequence shown here is derived from an EMBL/GenBank/DDBJ whole genome shotgun (WGS) entry which is preliminary data.</text>
</comment>
<gene>
    <name evidence="3" type="ORF">FJZ00_13430</name>
</gene>
<dbReference type="Gene3D" id="3.40.50.1820">
    <property type="entry name" value="alpha/beta hydrolase"/>
    <property type="match status" value="1"/>
</dbReference>
<accession>A0A937X8L0</accession>
<dbReference type="Proteomes" id="UP000703893">
    <property type="component" value="Unassembled WGS sequence"/>
</dbReference>
<dbReference type="GO" id="GO:0052689">
    <property type="term" value="F:carboxylic ester hydrolase activity"/>
    <property type="evidence" value="ECO:0007669"/>
    <property type="project" value="UniProtKB-ARBA"/>
</dbReference>
<name>A0A937X8L0_9BACT</name>
<dbReference type="SUPFAM" id="SSF53474">
    <property type="entry name" value="alpha/beta-Hydrolases"/>
    <property type="match status" value="1"/>
</dbReference>
<protein>
    <submittedName>
        <fullName evidence="3">Alpha/beta hydrolase</fullName>
    </submittedName>
</protein>
<evidence type="ECO:0000256" key="1">
    <source>
        <dbReference type="ARBA" id="ARBA00022801"/>
    </source>
</evidence>
<evidence type="ECO:0000259" key="2">
    <source>
        <dbReference type="Pfam" id="PF12146"/>
    </source>
</evidence>
<dbReference type="EMBL" id="VGJX01000883">
    <property type="protein sequence ID" value="MBM3276149.1"/>
    <property type="molecule type" value="Genomic_DNA"/>
</dbReference>
<reference evidence="3 4" key="1">
    <citation type="submission" date="2019-03" db="EMBL/GenBank/DDBJ databases">
        <title>Lake Tanganyika Metagenome-Assembled Genomes (MAGs).</title>
        <authorList>
            <person name="Tran P."/>
        </authorList>
    </citation>
    <scope>NUCLEOTIDE SEQUENCE [LARGE SCALE GENOMIC DNA]</scope>
    <source>
        <strain evidence="3">K_DeepCast_65m_m2_236</strain>
    </source>
</reference>
<feature type="domain" description="Serine aminopeptidase S33" evidence="2">
    <location>
        <begin position="96"/>
        <end position="200"/>
    </location>
</feature>
<sequence length="321" mass="34876">MLRSELDRRRAERARDRYLGPLRRYGPRVALGLVLGATSILSAVGLVGAQRIARPSPFHFPDRPENYGLTYEAVRFPAAVDNVPIAGWLFPDPGRKRRLVVVVPGYRSHKAHLLREYVRWLTASFGVLAIDPRGSGESGAAPFSFGDDERRDVAAAVAFGKARGYQRIALFGTSAGGAAAISEGAHDPLVRTIITDGAPAGIHLGISGYLAGKGYPAPELFAWAILAGLFFHLRHPIGGADAQKHVASVSPRPLLLIHGERDRVIPVASQRALAAAADPRRTAVLTFPEADHVSAMERSPHRLHRHVYETTVLEMLHKTLD</sequence>
<organism evidence="3 4">
    <name type="scientific">Candidatus Tanganyikabacteria bacterium</name>
    <dbReference type="NCBI Taxonomy" id="2961651"/>
    <lineage>
        <taxon>Bacteria</taxon>
        <taxon>Bacillati</taxon>
        <taxon>Candidatus Sericytochromatia</taxon>
        <taxon>Candidatus Tanganyikabacteria</taxon>
    </lineage>
</organism>
<dbReference type="PANTHER" id="PTHR22946:SF9">
    <property type="entry name" value="POLYKETIDE TRANSFERASE AF380"/>
    <property type="match status" value="1"/>
</dbReference>
<dbReference type="AlphaFoldDB" id="A0A937X8L0"/>
<dbReference type="InterPro" id="IPR050261">
    <property type="entry name" value="FrsA_esterase"/>
</dbReference>
<dbReference type="Pfam" id="PF12146">
    <property type="entry name" value="Hydrolase_4"/>
    <property type="match status" value="1"/>
</dbReference>
<evidence type="ECO:0000313" key="4">
    <source>
        <dbReference type="Proteomes" id="UP000703893"/>
    </source>
</evidence>
<dbReference type="InterPro" id="IPR022742">
    <property type="entry name" value="Hydrolase_4"/>
</dbReference>
<dbReference type="PANTHER" id="PTHR22946">
    <property type="entry name" value="DIENELACTONE HYDROLASE DOMAIN-CONTAINING PROTEIN-RELATED"/>
    <property type="match status" value="1"/>
</dbReference>